<name>A0A1Q5T9M5_9EURO</name>
<dbReference type="EMBL" id="MNBE01000697">
    <property type="protein sequence ID" value="OKO96858.1"/>
    <property type="molecule type" value="Genomic_DNA"/>
</dbReference>
<dbReference type="Proteomes" id="UP000186955">
    <property type="component" value="Unassembled WGS sequence"/>
</dbReference>
<accession>A0A1Q5T9M5</accession>
<reference evidence="1 2" key="1">
    <citation type="submission" date="2016-10" db="EMBL/GenBank/DDBJ databases">
        <title>Genome sequence of the ascomycete fungus Penicillium subrubescens.</title>
        <authorList>
            <person name="De Vries R.P."/>
            <person name="Peng M."/>
            <person name="Dilokpimol A."/>
            <person name="Hilden K."/>
            <person name="Makela M.R."/>
            <person name="Grigoriev I."/>
            <person name="Riley R."/>
            <person name="Granchi Z."/>
        </authorList>
    </citation>
    <scope>NUCLEOTIDE SEQUENCE [LARGE SCALE GENOMIC DNA]</scope>
    <source>
        <strain evidence="1 2">CBS 132785</strain>
    </source>
</reference>
<keyword evidence="2" id="KW-1185">Reference proteome</keyword>
<comment type="caution">
    <text evidence="1">The sequence shown here is derived from an EMBL/GenBank/DDBJ whole genome shotgun (WGS) entry which is preliminary data.</text>
</comment>
<sequence>MSRISIDSESFPFQLTQTSANRFGSLDDFERYIVAWLEQAEPDDELRLTHVCLEWHDSVFEAICAAYLTEKTYRPCEGVWWIRN</sequence>
<organism evidence="1 2">
    <name type="scientific">Penicillium subrubescens</name>
    <dbReference type="NCBI Taxonomy" id="1316194"/>
    <lineage>
        <taxon>Eukaryota</taxon>
        <taxon>Fungi</taxon>
        <taxon>Dikarya</taxon>
        <taxon>Ascomycota</taxon>
        <taxon>Pezizomycotina</taxon>
        <taxon>Eurotiomycetes</taxon>
        <taxon>Eurotiomycetidae</taxon>
        <taxon>Eurotiales</taxon>
        <taxon>Aspergillaceae</taxon>
        <taxon>Penicillium</taxon>
    </lineage>
</organism>
<evidence type="ECO:0000313" key="2">
    <source>
        <dbReference type="Proteomes" id="UP000186955"/>
    </source>
</evidence>
<dbReference type="AlphaFoldDB" id="A0A1Q5T9M5"/>
<proteinExistence type="predicted"/>
<gene>
    <name evidence="1" type="ORF">PENSUB_10412</name>
</gene>
<evidence type="ECO:0000313" key="1">
    <source>
        <dbReference type="EMBL" id="OKO96858.1"/>
    </source>
</evidence>
<protein>
    <submittedName>
        <fullName evidence="1">Uncharacterized protein</fullName>
    </submittedName>
</protein>